<feature type="compositionally biased region" description="Low complexity" evidence="10">
    <location>
        <begin position="453"/>
        <end position="462"/>
    </location>
</feature>
<accession>A0AB33KCZ1</accession>
<evidence type="ECO:0000313" key="12">
    <source>
        <dbReference type="EMBL" id="BFP49255.1"/>
    </source>
</evidence>
<evidence type="ECO:0000256" key="3">
    <source>
        <dbReference type="ARBA" id="ARBA00022679"/>
    </source>
</evidence>
<feature type="binding site" evidence="9">
    <location>
        <position position="41"/>
    </location>
    <ligand>
        <name>ATP</name>
        <dbReference type="ChEBI" id="CHEBI:30616"/>
    </ligand>
</feature>
<dbReference type="EC" id="2.7.11.1" evidence="1"/>
<dbReference type="Gene3D" id="1.10.510.10">
    <property type="entry name" value="Transferase(Phosphotransferase) domain 1"/>
    <property type="match status" value="1"/>
</dbReference>
<proteinExistence type="predicted"/>
<keyword evidence="6 9" id="KW-0067">ATP-binding</keyword>
<reference evidence="12" key="1">
    <citation type="submission" date="2024-07" db="EMBL/GenBank/DDBJ databases">
        <title>Complete genome sequences of cellulolytic bacteria, Kitasatospora sp. CMC57 and Streptomyces sp. CMC78, isolated from Japanese agricultural soil.</title>
        <authorList>
            <person name="Hashimoto T."/>
            <person name="Ito M."/>
            <person name="Iwamoto M."/>
            <person name="Fukahori D."/>
            <person name="Shoda T."/>
            <person name="Sakoda M."/>
            <person name="Morohoshi T."/>
            <person name="Mitsuboshi M."/>
            <person name="Nishizawa T."/>
        </authorList>
    </citation>
    <scope>NUCLEOTIDE SEQUENCE</scope>
    <source>
        <strain evidence="12">CMC57</strain>
    </source>
</reference>
<dbReference type="Pfam" id="PF00069">
    <property type="entry name" value="Pkinase"/>
    <property type="match status" value="1"/>
</dbReference>
<dbReference type="SUPFAM" id="SSF56112">
    <property type="entry name" value="Protein kinase-like (PK-like)"/>
    <property type="match status" value="1"/>
</dbReference>
<evidence type="ECO:0000256" key="8">
    <source>
        <dbReference type="ARBA" id="ARBA00048679"/>
    </source>
</evidence>
<dbReference type="CDD" id="cd00161">
    <property type="entry name" value="beta-trefoil_Ricin-like"/>
    <property type="match status" value="1"/>
</dbReference>
<keyword evidence="2" id="KW-0723">Serine/threonine-protein kinase</keyword>
<dbReference type="InterPro" id="IPR017441">
    <property type="entry name" value="Protein_kinase_ATP_BS"/>
</dbReference>
<dbReference type="SMART" id="SM00220">
    <property type="entry name" value="S_TKc"/>
    <property type="match status" value="1"/>
</dbReference>
<feature type="region of interest" description="Disordered" evidence="10">
    <location>
        <begin position="342"/>
        <end position="463"/>
    </location>
</feature>
<dbReference type="InterPro" id="IPR008271">
    <property type="entry name" value="Ser/Thr_kinase_AS"/>
</dbReference>
<evidence type="ECO:0000256" key="7">
    <source>
        <dbReference type="ARBA" id="ARBA00047899"/>
    </source>
</evidence>
<keyword evidence="4 9" id="KW-0547">Nucleotide-binding</keyword>
<evidence type="ECO:0000256" key="1">
    <source>
        <dbReference type="ARBA" id="ARBA00012513"/>
    </source>
</evidence>
<dbReference type="PROSITE" id="PS00108">
    <property type="entry name" value="PROTEIN_KINASE_ST"/>
    <property type="match status" value="1"/>
</dbReference>
<dbReference type="FunFam" id="3.30.200.20:FF:000035">
    <property type="entry name" value="Serine/threonine protein kinase Stk1"/>
    <property type="match status" value="1"/>
</dbReference>
<comment type="catalytic activity">
    <reaction evidence="7">
        <text>L-threonyl-[protein] + ATP = O-phospho-L-threonyl-[protein] + ADP + H(+)</text>
        <dbReference type="Rhea" id="RHEA:46608"/>
        <dbReference type="Rhea" id="RHEA-COMP:11060"/>
        <dbReference type="Rhea" id="RHEA-COMP:11605"/>
        <dbReference type="ChEBI" id="CHEBI:15378"/>
        <dbReference type="ChEBI" id="CHEBI:30013"/>
        <dbReference type="ChEBI" id="CHEBI:30616"/>
        <dbReference type="ChEBI" id="CHEBI:61977"/>
        <dbReference type="ChEBI" id="CHEBI:456216"/>
        <dbReference type="EC" id="2.7.11.1"/>
    </reaction>
</comment>
<dbReference type="Gene3D" id="3.30.200.20">
    <property type="entry name" value="Phosphorylase Kinase, domain 1"/>
    <property type="match status" value="1"/>
</dbReference>
<keyword evidence="3" id="KW-0808">Transferase</keyword>
<dbReference type="AlphaFoldDB" id="A0AB33KCZ1"/>
<feature type="compositionally biased region" description="Low complexity" evidence="10">
    <location>
        <begin position="363"/>
        <end position="383"/>
    </location>
</feature>
<feature type="domain" description="Protein kinase" evidence="11">
    <location>
        <begin position="12"/>
        <end position="274"/>
    </location>
</feature>
<name>A0AB33KCZ1_9ACTN</name>
<evidence type="ECO:0000259" key="11">
    <source>
        <dbReference type="PROSITE" id="PS50011"/>
    </source>
</evidence>
<sequence length="594" mass="61193">MWGRGTVLGGRYTLTERIGGGGMGDVWRADDGVLARQVAVKVLHPALLDDELFAERFRREARLMAALSHPGIVDVYDYGEGEPGSADQRAYIVMEFIDGQPLSEVLAAEGAMPPSRALALVAQTLDALHAAHQRDIVHRDLKPSNLMLRSGDQVTVTDFGIARSAASTTITASHAVLGTALYMAPEQAEGGATTPLSDLYSAGVLCYELLTGQVPFTGETVLEVVLKHIREPAPQLPGLFPQVVRDFIATAMAKRPEDRYPDAAAMAAAARAALRGGPATLPATAAAPVVQPVTEPVVPPGTEEPKTIVIERRPQRSWRRALVPLIIPVIITTGAGTALLIDRSPGRSEAAGAGPSLSRSEMPKSVEPSPSSPTPSAVQTPAPEVGTPTAPDPNTGSAPGGTVPKTGGQVSVPGGTTTVPVPVPKPPAATHASVPPAPAPAPVTTPPAPATTPPSSVDTVPAGCGGAGWGHITSVGSGRRLGLPSSAIEEGTAVVTGGYSGYGWVRVRSGNLSEFHPCSQSKPAMGLALGTYTVQLSSEMGTVPGLYVEPAGTAGAVHLGNSIGMGCLTDNGAGRRITLEECKPGNKSQEWYVP</sequence>
<dbReference type="CDD" id="cd14014">
    <property type="entry name" value="STKc_PknB_like"/>
    <property type="match status" value="1"/>
</dbReference>
<dbReference type="PANTHER" id="PTHR43289:SF6">
    <property type="entry name" value="SERINE_THREONINE-PROTEIN KINASE NEKL-3"/>
    <property type="match status" value="1"/>
</dbReference>
<dbReference type="InterPro" id="IPR011009">
    <property type="entry name" value="Kinase-like_dom_sf"/>
</dbReference>
<dbReference type="FunFam" id="1.10.510.10:FF:000021">
    <property type="entry name" value="Serine/threonine protein kinase"/>
    <property type="match status" value="1"/>
</dbReference>
<evidence type="ECO:0000256" key="4">
    <source>
        <dbReference type="ARBA" id="ARBA00022741"/>
    </source>
</evidence>
<dbReference type="GO" id="GO:0045717">
    <property type="term" value="P:negative regulation of fatty acid biosynthetic process"/>
    <property type="evidence" value="ECO:0007669"/>
    <property type="project" value="UniProtKB-ARBA"/>
</dbReference>
<dbReference type="PANTHER" id="PTHR43289">
    <property type="entry name" value="MITOGEN-ACTIVATED PROTEIN KINASE KINASE KINASE 20-RELATED"/>
    <property type="match status" value="1"/>
</dbReference>
<evidence type="ECO:0000256" key="9">
    <source>
        <dbReference type="PROSITE-ProRule" id="PRU10141"/>
    </source>
</evidence>
<dbReference type="PROSITE" id="PS50011">
    <property type="entry name" value="PROTEIN_KINASE_DOM"/>
    <property type="match status" value="1"/>
</dbReference>
<dbReference type="PROSITE" id="PS00107">
    <property type="entry name" value="PROTEIN_KINASE_ATP"/>
    <property type="match status" value="1"/>
</dbReference>
<evidence type="ECO:0000256" key="10">
    <source>
        <dbReference type="SAM" id="MobiDB-lite"/>
    </source>
</evidence>
<comment type="catalytic activity">
    <reaction evidence="8">
        <text>L-seryl-[protein] + ATP = O-phospho-L-seryl-[protein] + ADP + H(+)</text>
        <dbReference type="Rhea" id="RHEA:17989"/>
        <dbReference type="Rhea" id="RHEA-COMP:9863"/>
        <dbReference type="Rhea" id="RHEA-COMP:11604"/>
        <dbReference type="ChEBI" id="CHEBI:15378"/>
        <dbReference type="ChEBI" id="CHEBI:29999"/>
        <dbReference type="ChEBI" id="CHEBI:30616"/>
        <dbReference type="ChEBI" id="CHEBI:83421"/>
        <dbReference type="ChEBI" id="CHEBI:456216"/>
        <dbReference type="EC" id="2.7.11.1"/>
    </reaction>
</comment>
<dbReference type="GO" id="GO:0004674">
    <property type="term" value="F:protein serine/threonine kinase activity"/>
    <property type="evidence" value="ECO:0007669"/>
    <property type="project" value="UniProtKB-KW"/>
</dbReference>
<evidence type="ECO:0000256" key="6">
    <source>
        <dbReference type="ARBA" id="ARBA00022840"/>
    </source>
</evidence>
<protein>
    <recommendedName>
        <fullName evidence="1">non-specific serine/threonine protein kinase</fullName>
        <ecNumber evidence="1">2.7.11.1</ecNumber>
    </recommendedName>
</protein>
<keyword evidence="5" id="KW-0418">Kinase</keyword>
<dbReference type="InterPro" id="IPR000719">
    <property type="entry name" value="Prot_kinase_dom"/>
</dbReference>
<dbReference type="GO" id="GO:0005524">
    <property type="term" value="F:ATP binding"/>
    <property type="evidence" value="ECO:0007669"/>
    <property type="project" value="UniProtKB-UniRule"/>
</dbReference>
<feature type="compositionally biased region" description="Pro residues" evidence="10">
    <location>
        <begin position="435"/>
        <end position="452"/>
    </location>
</feature>
<evidence type="ECO:0000256" key="2">
    <source>
        <dbReference type="ARBA" id="ARBA00022527"/>
    </source>
</evidence>
<dbReference type="EMBL" id="AP035881">
    <property type="protein sequence ID" value="BFP49255.1"/>
    <property type="molecule type" value="Genomic_DNA"/>
</dbReference>
<evidence type="ECO:0000256" key="5">
    <source>
        <dbReference type="ARBA" id="ARBA00022777"/>
    </source>
</evidence>
<feature type="compositionally biased region" description="Low complexity" evidence="10">
    <location>
        <begin position="406"/>
        <end position="420"/>
    </location>
</feature>
<organism evidence="12">
    <name type="scientific">Kitasatospora sp. CMC57</name>
    <dbReference type="NCBI Taxonomy" id="3231513"/>
    <lineage>
        <taxon>Bacteria</taxon>
        <taxon>Bacillati</taxon>
        <taxon>Actinomycetota</taxon>
        <taxon>Actinomycetes</taxon>
        <taxon>Kitasatosporales</taxon>
        <taxon>Streptomycetaceae</taxon>
        <taxon>Kitasatospora</taxon>
    </lineage>
</organism>
<dbReference type="RefSeq" id="WP_407991386.1">
    <property type="nucleotide sequence ID" value="NZ_AP035881.2"/>
</dbReference>
<gene>
    <name evidence="12" type="ORF">KCMC57_56230</name>
</gene>